<comment type="caution">
    <text evidence="9">The sequence shown here is derived from an EMBL/GenBank/DDBJ whole genome shotgun (WGS) entry which is preliminary data.</text>
</comment>
<dbReference type="GO" id="GO:0005737">
    <property type="term" value="C:cytoplasm"/>
    <property type="evidence" value="ECO:0007669"/>
    <property type="project" value="UniProtKB-SubCell"/>
</dbReference>
<evidence type="ECO:0000256" key="4">
    <source>
        <dbReference type="ARBA" id="ARBA00022490"/>
    </source>
</evidence>
<dbReference type="Gene3D" id="3.40.50.2000">
    <property type="entry name" value="Glycogen Phosphorylase B"/>
    <property type="match status" value="2"/>
</dbReference>
<dbReference type="GO" id="GO:0006282">
    <property type="term" value="P:regulation of DNA repair"/>
    <property type="evidence" value="ECO:0007669"/>
    <property type="project" value="UniProtKB-UniRule"/>
</dbReference>
<evidence type="ECO:0000259" key="6">
    <source>
        <dbReference type="Pfam" id="PF00534"/>
    </source>
</evidence>
<accession>A0A2T3FKL7</accession>
<dbReference type="EMBL" id="PYLP01000027">
    <property type="protein sequence ID" value="PST35825.1"/>
    <property type="molecule type" value="Genomic_DNA"/>
</dbReference>
<dbReference type="InterPro" id="IPR036388">
    <property type="entry name" value="WH-like_DNA-bd_sf"/>
</dbReference>
<comment type="similarity">
    <text evidence="2 5">Belongs to the RecX family.</text>
</comment>
<protein>
    <recommendedName>
        <fullName evidence="3 5">Regulatory protein RecX</fullName>
    </recommendedName>
</protein>
<dbReference type="InterPro" id="IPR028098">
    <property type="entry name" value="Glyco_trans_4-like_N"/>
</dbReference>
<dbReference type="AlphaFoldDB" id="A0A2T3FKL7"/>
<sequence length="664" mass="76661">MKIALFSDTYLPDINGVATSTNILRNELVRLGHDVLVVTSELPSDSDYDISLDDQILRVPGLEIQALYGYRACNIFSFKGMKEIKKFAPEVIHVQTEFGIGIFGRIAGEYLDLPVVYTYHTMWTDYSHYMNPINSETVDAVVKKVITKISKFYGNSCQGLIVPSNKTKEALLHYGLQQEHIYTIPTGLELDRFSIKNKDEKICQELIEKYQLQNHFVLTFLGRIAPEKSITVIIDALKEVVALNDNIRFLIVGGGPQLEELKNYVKDDHIESYVIFTGPQSGEYVPAHYHISDMFISASLSETQGLTYIEAMASNIPVIARYDDQLVDVIEDGKNGFFFRDENELPQLILKTMEMDLTSFKENALAKAKEYSGETFARKVLEVYQQAILTKEYTYQVVSIFPIKNNKNEVSFTYDENASTVTLELTDKVIDQYQLHQGEIIDRDTFNTLKDLEQISRAYNKALKYLSVKDYTEQQMRKKLMNSGDYDDAQLDATIQLLSEKNLINDHLFTLNYFKRCTRLGIGHNKAIYNLRSYGVDSEIIDLCLEELDDDEEYQAAMLLINNYYKKNTSISYRNIQRKIKEKLFLKGFTNEIIDKAMSQYDFEYDNEKEKFALEKDMTKALNRYSKKIQGKELKNKIIDTLLKKGYNYEDIKHILEVKETEDE</sequence>
<dbReference type="RefSeq" id="WP_106988827.1">
    <property type="nucleotide sequence ID" value="NZ_PYLP01000027.1"/>
</dbReference>
<evidence type="ECO:0000256" key="2">
    <source>
        <dbReference type="ARBA" id="ARBA00009695"/>
    </source>
</evidence>
<dbReference type="Gene3D" id="1.10.10.10">
    <property type="entry name" value="Winged helix-like DNA-binding domain superfamily/Winged helix DNA-binding domain"/>
    <property type="match status" value="3"/>
</dbReference>
<dbReference type="PANTHER" id="PTHR45947">
    <property type="entry name" value="SULFOQUINOVOSYL TRANSFERASE SQD2"/>
    <property type="match status" value="1"/>
</dbReference>
<feature type="domain" description="RecX first three-helical" evidence="8">
    <location>
        <begin position="458"/>
        <end position="495"/>
    </location>
</feature>
<feature type="domain" description="Glycosyltransferase subfamily 4-like N-terminal" evidence="7">
    <location>
        <begin position="14"/>
        <end position="192"/>
    </location>
</feature>
<evidence type="ECO:0000259" key="7">
    <source>
        <dbReference type="Pfam" id="PF13439"/>
    </source>
</evidence>
<dbReference type="HAMAP" id="MF_01114">
    <property type="entry name" value="RecX"/>
    <property type="match status" value="1"/>
</dbReference>
<dbReference type="GeneID" id="77471879"/>
<evidence type="ECO:0000256" key="1">
    <source>
        <dbReference type="ARBA" id="ARBA00004496"/>
    </source>
</evidence>
<gene>
    <name evidence="5" type="primary">recX</name>
    <name evidence="9" type="ORF">C7U55_12380</name>
</gene>
<evidence type="ECO:0000313" key="9">
    <source>
        <dbReference type="EMBL" id="PST35825.1"/>
    </source>
</evidence>
<dbReference type="InterPro" id="IPR053926">
    <property type="entry name" value="RecX_HTH_1st"/>
</dbReference>
<evidence type="ECO:0000313" key="10">
    <source>
        <dbReference type="Proteomes" id="UP000241201"/>
    </source>
</evidence>
<dbReference type="InterPro" id="IPR003783">
    <property type="entry name" value="Regulatory_RecX"/>
</dbReference>
<keyword evidence="10" id="KW-1185">Reference proteome</keyword>
<dbReference type="GO" id="GO:0016758">
    <property type="term" value="F:hexosyltransferase activity"/>
    <property type="evidence" value="ECO:0007669"/>
    <property type="project" value="TreeGrafter"/>
</dbReference>
<name>A0A2T3FKL7_9FIRM</name>
<evidence type="ECO:0000259" key="8">
    <source>
        <dbReference type="Pfam" id="PF21982"/>
    </source>
</evidence>
<dbReference type="Pfam" id="PF13439">
    <property type="entry name" value="Glyco_transf_4"/>
    <property type="match status" value="1"/>
</dbReference>
<organism evidence="9 10">
    <name type="scientific">Faecalibacillus faecis</name>
    <dbReference type="NCBI Taxonomy" id="1982628"/>
    <lineage>
        <taxon>Bacteria</taxon>
        <taxon>Bacillati</taxon>
        <taxon>Bacillota</taxon>
        <taxon>Erysipelotrichia</taxon>
        <taxon>Erysipelotrichales</taxon>
        <taxon>Coprobacillaceae</taxon>
        <taxon>Faecalibacillus</taxon>
    </lineage>
</organism>
<dbReference type="SUPFAM" id="SSF53756">
    <property type="entry name" value="UDP-Glycosyltransferase/glycogen phosphorylase"/>
    <property type="match status" value="1"/>
</dbReference>
<evidence type="ECO:0000256" key="5">
    <source>
        <dbReference type="HAMAP-Rule" id="MF_01114"/>
    </source>
</evidence>
<dbReference type="Pfam" id="PF21982">
    <property type="entry name" value="RecX_HTH1"/>
    <property type="match status" value="1"/>
</dbReference>
<evidence type="ECO:0000256" key="3">
    <source>
        <dbReference type="ARBA" id="ARBA00018111"/>
    </source>
</evidence>
<reference evidence="10" key="1">
    <citation type="submission" date="2018-03" db="EMBL/GenBank/DDBJ databases">
        <title>Lachnoclostridium SNUG30370 gen.nov., sp.nov., isolated from human faeces.</title>
        <authorList>
            <person name="Seo B."/>
            <person name="Jeon K."/>
            <person name="Ko G."/>
        </authorList>
    </citation>
    <scope>NUCLEOTIDE SEQUENCE [LARGE SCALE GENOMIC DNA]</scope>
    <source>
        <strain evidence="10">SNUG30370</strain>
    </source>
</reference>
<dbReference type="InterPro" id="IPR050194">
    <property type="entry name" value="Glycosyltransferase_grp1"/>
</dbReference>
<comment type="subcellular location">
    <subcellularLocation>
        <location evidence="1 5">Cytoplasm</location>
    </subcellularLocation>
</comment>
<dbReference type="InterPro" id="IPR001296">
    <property type="entry name" value="Glyco_trans_1"/>
</dbReference>
<comment type="function">
    <text evidence="5">Modulates RecA activity.</text>
</comment>
<dbReference type="Pfam" id="PF00534">
    <property type="entry name" value="Glycos_transf_1"/>
    <property type="match status" value="1"/>
</dbReference>
<proteinExistence type="inferred from homology"/>
<dbReference type="PANTHER" id="PTHR45947:SF3">
    <property type="entry name" value="SULFOQUINOVOSYL TRANSFERASE SQD2"/>
    <property type="match status" value="1"/>
</dbReference>
<keyword evidence="4 5" id="KW-0963">Cytoplasm</keyword>
<dbReference type="Proteomes" id="UP000241201">
    <property type="component" value="Unassembled WGS sequence"/>
</dbReference>
<feature type="domain" description="Glycosyl transferase family 1" evidence="6">
    <location>
        <begin position="209"/>
        <end position="354"/>
    </location>
</feature>